<reference evidence="2" key="1">
    <citation type="journal article" date="2012" name="Nat. Biotechnol.">
        <title>Reference genome sequence of the model plant Setaria.</title>
        <authorList>
            <person name="Bennetzen J.L."/>
            <person name="Schmutz J."/>
            <person name="Wang H."/>
            <person name="Percifield R."/>
            <person name="Hawkins J."/>
            <person name="Pontaroli A.C."/>
            <person name="Estep M."/>
            <person name="Feng L."/>
            <person name="Vaughn J.N."/>
            <person name="Grimwood J."/>
            <person name="Jenkins J."/>
            <person name="Barry K."/>
            <person name="Lindquist E."/>
            <person name="Hellsten U."/>
            <person name="Deshpande S."/>
            <person name="Wang X."/>
            <person name="Wu X."/>
            <person name="Mitros T."/>
            <person name="Triplett J."/>
            <person name="Yang X."/>
            <person name="Ye C.Y."/>
            <person name="Mauro-Herrera M."/>
            <person name="Wang L."/>
            <person name="Li P."/>
            <person name="Sharma M."/>
            <person name="Sharma R."/>
            <person name="Ronald P.C."/>
            <person name="Panaud O."/>
            <person name="Kellogg E.A."/>
            <person name="Brutnell T.P."/>
            <person name="Doust A.N."/>
            <person name="Tuskan G.A."/>
            <person name="Rokhsar D."/>
            <person name="Devos K.M."/>
        </authorList>
    </citation>
    <scope>NUCLEOTIDE SEQUENCE [LARGE SCALE GENOMIC DNA]</scope>
    <source>
        <strain evidence="2">Yugu1</strain>
    </source>
</reference>
<organism evidence="2">
    <name type="scientific">Setaria italica</name>
    <name type="common">Foxtail millet</name>
    <name type="synonym">Panicum italicum</name>
    <dbReference type="NCBI Taxonomy" id="4555"/>
    <lineage>
        <taxon>Eukaryota</taxon>
        <taxon>Viridiplantae</taxon>
        <taxon>Streptophyta</taxon>
        <taxon>Embryophyta</taxon>
        <taxon>Tracheophyta</taxon>
        <taxon>Spermatophyta</taxon>
        <taxon>Magnoliopsida</taxon>
        <taxon>Liliopsida</taxon>
        <taxon>Poales</taxon>
        <taxon>Poaceae</taxon>
        <taxon>PACMAD clade</taxon>
        <taxon>Panicoideae</taxon>
        <taxon>Panicodae</taxon>
        <taxon>Paniceae</taxon>
        <taxon>Cenchrinae</taxon>
        <taxon>Setaria</taxon>
    </lineage>
</organism>
<feature type="transmembrane region" description="Helical" evidence="1">
    <location>
        <begin position="6"/>
        <end position="29"/>
    </location>
</feature>
<protein>
    <submittedName>
        <fullName evidence="2">Uncharacterized protein</fullName>
    </submittedName>
</protein>
<dbReference type="EMBL" id="CM003535">
    <property type="protein sequence ID" value="RCV37747.1"/>
    <property type="molecule type" value="Genomic_DNA"/>
</dbReference>
<sequence>MTSSPGAVSFVVALMQGVISSLTNIVVLAPERQALEEVVATTFGTVATLVAPEPEVEIEATTVLKVMATNVSSELGPSTKFVVVPLSTIDSEAHADPLLAGEICLENIQLIDDPLLHVDVVARMMEMHHHIDAYAE</sequence>
<accession>A0A368S5R0</accession>
<evidence type="ECO:0000256" key="1">
    <source>
        <dbReference type="SAM" id="Phobius"/>
    </source>
</evidence>
<dbReference type="AlphaFoldDB" id="A0A368S5R0"/>
<keyword evidence="1" id="KW-1133">Transmembrane helix</keyword>
<feature type="non-terminal residue" evidence="2">
    <location>
        <position position="136"/>
    </location>
</feature>
<evidence type="ECO:0000313" key="2">
    <source>
        <dbReference type="EMBL" id="RCV37747.1"/>
    </source>
</evidence>
<reference evidence="2" key="2">
    <citation type="submission" date="2015-07" db="EMBL/GenBank/DDBJ databases">
        <authorList>
            <person name="Noorani M."/>
        </authorList>
    </citation>
    <scope>NUCLEOTIDE SEQUENCE</scope>
    <source>
        <strain evidence="2">Yugu1</strain>
    </source>
</reference>
<keyword evidence="1" id="KW-0472">Membrane</keyword>
<gene>
    <name evidence="2" type="ORF">SETIT_8G087800v2</name>
</gene>
<name>A0A368S5R0_SETIT</name>
<keyword evidence="1" id="KW-0812">Transmembrane</keyword>
<proteinExistence type="predicted"/>